<dbReference type="RefSeq" id="WP_319973896.1">
    <property type="nucleotide sequence ID" value="NZ_JAXAVU010000004.1"/>
</dbReference>
<name>A0ABU4UQL4_9PSEU</name>
<evidence type="ECO:0000313" key="2">
    <source>
        <dbReference type="Proteomes" id="UP001285352"/>
    </source>
</evidence>
<accession>A0ABU4UQL4</accession>
<dbReference type="InterPro" id="IPR010775">
    <property type="entry name" value="DUF1365"/>
</dbReference>
<evidence type="ECO:0000313" key="1">
    <source>
        <dbReference type="EMBL" id="MDX8141570.1"/>
    </source>
</evidence>
<dbReference type="PANTHER" id="PTHR33973:SF4">
    <property type="entry name" value="OS07G0153300 PROTEIN"/>
    <property type="match status" value="1"/>
</dbReference>
<reference evidence="1 2" key="1">
    <citation type="submission" date="2023-11" db="EMBL/GenBank/DDBJ databases">
        <title>Lentzea sokolovensis, sp. nov., Lentzea kristufkii, sp. nov., and Lentzea miocenensis, sp. nov., rare actinobacteria from Sokolov Coal Basin, Miocene lacustrine sediment, Czech Republic.</title>
        <authorList>
            <person name="Lara A."/>
            <person name="Kotroba L."/>
            <person name="Nouioui I."/>
            <person name="Neumann-Schaal M."/>
            <person name="Mast Y."/>
            <person name="Chronakova A."/>
        </authorList>
    </citation>
    <scope>NUCLEOTIDE SEQUENCE [LARGE SCALE GENOMIC DNA]</scope>
    <source>
        <strain evidence="1 2">BCCO 10_0061</strain>
    </source>
</reference>
<comment type="caution">
    <text evidence="1">The sequence shown here is derived from an EMBL/GenBank/DDBJ whole genome shotgun (WGS) entry which is preliminary data.</text>
</comment>
<proteinExistence type="predicted"/>
<dbReference type="EMBL" id="JAXAVU010000004">
    <property type="protein sequence ID" value="MDX8141570.1"/>
    <property type="molecule type" value="Genomic_DNA"/>
</dbReference>
<reference evidence="1 2" key="2">
    <citation type="submission" date="2023-11" db="EMBL/GenBank/DDBJ databases">
        <authorList>
            <person name="Lara A.C."/>
            <person name="Chronakova A."/>
        </authorList>
    </citation>
    <scope>NUCLEOTIDE SEQUENCE [LARGE SCALE GENOMIC DNA]</scope>
    <source>
        <strain evidence="1 2">BCCO 10_0061</strain>
    </source>
</reference>
<dbReference type="PANTHER" id="PTHR33973">
    <property type="entry name" value="OS07G0153300 PROTEIN"/>
    <property type="match status" value="1"/>
</dbReference>
<dbReference type="Pfam" id="PF07103">
    <property type="entry name" value="DUF1365"/>
    <property type="match status" value="1"/>
</dbReference>
<protein>
    <submittedName>
        <fullName evidence="1">DUF1365 domain-containing protein</fullName>
    </submittedName>
</protein>
<keyword evidence="2" id="KW-1185">Reference proteome</keyword>
<organism evidence="1 2">
    <name type="scientific">Lentzea sokolovensis</name>
    <dbReference type="NCBI Taxonomy" id="3095429"/>
    <lineage>
        <taxon>Bacteria</taxon>
        <taxon>Bacillati</taxon>
        <taxon>Actinomycetota</taxon>
        <taxon>Actinomycetes</taxon>
        <taxon>Pseudonocardiales</taxon>
        <taxon>Pseudonocardiaceae</taxon>
        <taxon>Lentzea</taxon>
    </lineage>
</organism>
<gene>
    <name evidence="1" type="ORF">SK854_05560</name>
</gene>
<sequence length="231" mass="25904">MVSGLPALYDGHLVHVRRAPVRVFRNRITLWLVDLDAMPRLPLWMRPLARFPAADHFGAPDQPIRANVDDWLASRDIDLAGGQVVMLAAARTLGHAFNPLTVFWCHHADGSLVCVIAEVSNTYGERHCYLLPPAETAQVEKAFYVSPFLPMRGTYHMRLPVPGNLMSLSVSLRDGDRTLLTAVLTGNRRPATPAETLRTAWRRPLTPQRISALIRFHGVRLWISGLPRTPR</sequence>
<dbReference type="Proteomes" id="UP001285352">
    <property type="component" value="Unassembled WGS sequence"/>
</dbReference>